<dbReference type="OMA" id="GYIGSWY"/>
<feature type="domain" description="Agenet" evidence="5">
    <location>
        <begin position="100"/>
        <end position="162"/>
    </location>
</feature>
<dbReference type="InParanoid" id="A0A2R6PYG3"/>
<dbReference type="OrthoDB" id="687110at2759"/>
<reference evidence="6 7" key="1">
    <citation type="submission" date="2017-07" db="EMBL/GenBank/DDBJ databases">
        <title>An improved, manually edited Actinidia chinensis var. chinensis (kiwifruit) genome highlights the challenges associated with draft genomes and gene prediction in plants.</title>
        <authorList>
            <person name="Pilkington S."/>
            <person name="Crowhurst R."/>
            <person name="Hilario E."/>
            <person name="Nardozza S."/>
            <person name="Fraser L."/>
            <person name="Peng Y."/>
            <person name="Gunaseelan K."/>
            <person name="Simpson R."/>
            <person name="Tahir J."/>
            <person name="Deroles S."/>
            <person name="Templeton K."/>
            <person name="Luo Z."/>
            <person name="Davy M."/>
            <person name="Cheng C."/>
            <person name="Mcneilage M."/>
            <person name="Scaglione D."/>
            <person name="Liu Y."/>
            <person name="Zhang Q."/>
            <person name="Datson P."/>
            <person name="De Silva N."/>
            <person name="Gardiner S."/>
            <person name="Bassett H."/>
            <person name="Chagne D."/>
            <person name="Mccallum J."/>
            <person name="Dzierzon H."/>
            <person name="Deng C."/>
            <person name="Wang Y.-Y."/>
            <person name="Barron N."/>
            <person name="Manako K."/>
            <person name="Bowen J."/>
            <person name="Foster T."/>
            <person name="Erridge Z."/>
            <person name="Tiffin H."/>
            <person name="Waite C."/>
            <person name="Davies K."/>
            <person name="Grierson E."/>
            <person name="Laing W."/>
            <person name="Kirk R."/>
            <person name="Chen X."/>
            <person name="Wood M."/>
            <person name="Montefiori M."/>
            <person name="Brummell D."/>
            <person name="Schwinn K."/>
            <person name="Catanach A."/>
            <person name="Fullerton C."/>
            <person name="Li D."/>
            <person name="Meiyalaghan S."/>
            <person name="Nieuwenhuizen N."/>
            <person name="Read N."/>
            <person name="Prakash R."/>
            <person name="Hunter D."/>
            <person name="Zhang H."/>
            <person name="Mckenzie M."/>
            <person name="Knabel M."/>
            <person name="Harris A."/>
            <person name="Allan A."/>
            <person name="Chen A."/>
            <person name="Janssen B."/>
            <person name="Plunkett B."/>
            <person name="Dwamena C."/>
            <person name="Voogd C."/>
            <person name="Leif D."/>
            <person name="Lafferty D."/>
            <person name="Souleyre E."/>
            <person name="Varkonyi-Gasic E."/>
            <person name="Gambi F."/>
            <person name="Hanley J."/>
            <person name="Yao J.-L."/>
            <person name="Cheung J."/>
            <person name="David K."/>
            <person name="Warren B."/>
            <person name="Marsh K."/>
            <person name="Snowden K."/>
            <person name="Lin-Wang K."/>
            <person name="Brian L."/>
            <person name="Martinez-Sanchez M."/>
            <person name="Wang M."/>
            <person name="Ileperuma N."/>
            <person name="Macnee N."/>
            <person name="Campin R."/>
            <person name="Mcatee P."/>
            <person name="Drummond R."/>
            <person name="Espley R."/>
            <person name="Ireland H."/>
            <person name="Wu R."/>
            <person name="Atkinson R."/>
            <person name="Karunairetnam S."/>
            <person name="Bulley S."/>
            <person name="Chunkath S."/>
            <person name="Hanley Z."/>
            <person name="Storey R."/>
            <person name="Thrimawithana A."/>
            <person name="Thomson S."/>
            <person name="David C."/>
            <person name="Testolin R."/>
        </authorList>
    </citation>
    <scope>NUCLEOTIDE SEQUENCE [LARGE SCALE GENOMIC DNA]</scope>
    <source>
        <strain evidence="7">cv. Red5</strain>
        <tissue evidence="6">Young leaf</tissue>
    </source>
</reference>
<evidence type="ECO:0000259" key="5">
    <source>
        <dbReference type="SMART" id="SM00743"/>
    </source>
</evidence>
<evidence type="ECO:0000256" key="2">
    <source>
        <dbReference type="ARBA" id="ARBA00022604"/>
    </source>
</evidence>
<evidence type="ECO:0000256" key="3">
    <source>
        <dbReference type="SAM" id="Coils"/>
    </source>
</evidence>
<dbReference type="EMBL" id="NKQK01000022">
    <property type="protein sequence ID" value="PSR98765.1"/>
    <property type="molecule type" value="Genomic_DNA"/>
</dbReference>
<dbReference type="Pfam" id="PF05641">
    <property type="entry name" value="Agenet"/>
    <property type="match status" value="1"/>
</dbReference>
<dbReference type="PANTHER" id="PTHR31917">
    <property type="entry name" value="AGENET DOMAIN-CONTAINING PROTEIN-RELATED"/>
    <property type="match status" value="1"/>
</dbReference>
<evidence type="ECO:0000313" key="7">
    <source>
        <dbReference type="Proteomes" id="UP000241394"/>
    </source>
</evidence>
<evidence type="ECO:0000256" key="4">
    <source>
        <dbReference type="SAM" id="MobiDB-lite"/>
    </source>
</evidence>
<accession>A0A2R6PYG3</accession>
<keyword evidence="1" id="KW-0813">Transport</keyword>
<dbReference type="AlphaFoldDB" id="A0A2R6PYG3"/>
<feature type="region of interest" description="Disordered" evidence="4">
    <location>
        <begin position="273"/>
        <end position="300"/>
    </location>
</feature>
<dbReference type="CDD" id="cd20406">
    <property type="entry name" value="Tudor_Agenet_AtDUF_rpt2_4"/>
    <property type="match status" value="1"/>
</dbReference>
<keyword evidence="7" id="KW-1185">Reference proteome</keyword>
<dbReference type="InterPro" id="IPR014002">
    <property type="entry name" value="Agenet_dom_plant"/>
</dbReference>
<keyword evidence="2" id="KW-0341">Growth regulation</keyword>
<organism evidence="6 7">
    <name type="scientific">Actinidia chinensis var. chinensis</name>
    <name type="common">Chinese soft-hair kiwi</name>
    <dbReference type="NCBI Taxonomy" id="1590841"/>
    <lineage>
        <taxon>Eukaryota</taxon>
        <taxon>Viridiplantae</taxon>
        <taxon>Streptophyta</taxon>
        <taxon>Embryophyta</taxon>
        <taxon>Tracheophyta</taxon>
        <taxon>Spermatophyta</taxon>
        <taxon>Magnoliopsida</taxon>
        <taxon>eudicotyledons</taxon>
        <taxon>Gunneridae</taxon>
        <taxon>Pentapetalae</taxon>
        <taxon>asterids</taxon>
        <taxon>Ericales</taxon>
        <taxon>Actinidiaceae</taxon>
        <taxon>Actinidia</taxon>
    </lineage>
</organism>
<feature type="coiled-coil region" evidence="3">
    <location>
        <begin position="524"/>
        <end position="551"/>
    </location>
</feature>
<dbReference type="Gramene" id="PSR98765">
    <property type="protein sequence ID" value="PSR98765"/>
    <property type="gene ID" value="CEY00_Acc25290"/>
</dbReference>
<dbReference type="SMART" id="SM00743">
    <property type="entry name" value="Agenet"/>
    <property type="match status" value="2"/>
</dbReference>
<dbReference type="InterPro" id="IPR008395">
    <property type="entry name" value="Agenet-like_dom"/>
</dbReference>
<evidence type="ECO:0000256" key="1">
    <source>
        <dbReference type="ARBA" id="ARBA00022448"/>
    </source>
</evidence>
<feature type="region of interest" description="Disordered" evidence="4">
    <location>
        <begin position="171"/>
        <end position="204"/>
    </location>
</feature>
<sequence length="602" mass="67984">MMTYGRRKKKKSQMEFGAGVELFGKGAMVEVGCEEAGLRGSRYVATIVDDKINNDGELFVEYQSLLDDDNDDGGSTLLREHVKRHLVRPLPPRLPLTAEHVLGLYDVVDAFHHDGWWTGVITRIVKGNDVSNSRRFQVTFQDPHEQIEFRISDLRLHQEWVNGNWVPSPKQDISSQLKGEVKSEKKRRGRPPKLLRQRPNAAVADEKQNGDLVAADGIVVKDCITITWAECKKLPNSPTRRKNVISSLTKMSPAKKLKLQNEKVMLAASNNLEKPSLKKGGGETGVNVESPIQDSRDSSIVKRDEHFRADGMTREVGMAIDEVPSNVSNEQPPSMWLDGKRSLMTVNGARVFPNRTIRHCTETSERQTKTVMHAAETSERQTKTAALYGNAEIVSDANQGLPFLKTSILWETIESMEIFHVMPQKPHFRPLYSYKESSREGLALGCMVNFSIAVKKISELQFDDPRSSIEDCLGILLDLEGHGFDVKMARDRFTRLLQIKDRQELPQDKSKEVESRIMEHIHENSKIDIEIDEIDKQIRELQEKRALAMSRKEIKDSETAFLRSELKIVKDSIKSIQIAFEELAAAPLVEAGPRMPLCGKGI</sequence>
<gene>
    <name evidence="6" type="ORF">CEY00_Acc25290</name>
</gene>
<keyword evidence="3" id="KW-0175">Coiled coil</keyword>
<proteinExistence type="predicted"/>
<protein>
    <submittedName>
        <fullName evidence="6">DUF724 domain-containing protein</fullName>
    </submittedName>
</protein>
<reference evidence="7" key="2">
    <citation type="journal article" date="2018" name="BMC Genomics">
        <title>A manually annotated Actinidia chinensis var. chinensis (kiwifruit) genome highlights the challenges associated with draft genomes and gene prediction in plants.</title>
        <authorList>
            <person name="Pilkington S.M."/>
            <person name="Crowhurst R."/>
            <person name="Hilario E."/>
            <person name="Nardozza S."/>
            <person name="Fraser L."/>
            <person name="Peng Y."/>
            <person name="Gunaseelan K."/>
            <person name="Simpson R."/>
            <person name="Tahir J."/>
            <person name="Deroles S.C."/>
            <person name="Templeton K."/>
            <person name="Luo Z."/>
            <person name="Davy M."/>
            <person name="Cheng C."/>
            <person name="McNeilage M."/>
            <person name="Scaglione D."/>
            <person name="Liu Y."/>
            <person name="Zhang Q."/>
            <person name="Datson P."/>
            <person name="De Silva N."/>
            <person name="Gardiner S.E."/>
            <person name="Bassett H."/>
            <person name="Chagne D."/>
            <person name="McCallum J."/>
            <person name="Dzierzon H."/>
            <person name="Deng C."/>
            <person name="Wang Y.Y."/>
            <person name="Barron L."/>
            <person name="Manako K."/>
            <person name="Bowen J."/>
            <person name="Foster T.M."/>
            <person name="Erridge Z.A."/>
            <person name="Tiffin H."/>
            <person name="Waite C.N."/>
            <person name="Davies K.M."/>
            <person name="Grierson E.P."/>
            <person name="Laing W.A."/>
            <person name="Kirk R."/>
            <person name="Chen X."/>
            <person name="Wood M."/>
            <person name="Montefiori M."/>
            <person name="Brummell D.A."/>
            <person name="Schwinn K.E."/>
            <person name="Catanach A."/>
            <person name="Fullerton C."/>
            <person name="Li D."/>
            <person name="Meiyalaghan S."/>
            <person name="Nieuwenhuizen N."/>
            <person name="Read N."/>
            <person name="Prakash R."/>
            <person name="Hunter D."/>
            <person name="Zhang H."/>
            <person name="McKenzie M."/>
            <person name="Knabel M."/>
            <person name="Harris A."/>
            <person name="Allan A.C."/>
            <person name="Gleave A."/>
            <person name="Chen A."/>
            <person name="Janssen B.J."/>
            <person name="Plunkett B."/>
            <person name="Ampomah-Dwamena C."/>
            <person name="Voogd C."/>
            <person name="Leif D."/>
            <person name="Lafferty D."/>
            <person name="Souleyre E.J.F."/>
            <person name="Varkonyi-Gasic E."/>
            <person name="Gambi F."/>
            <person name="Hanley J."/>
            <person name="Yao J.L."/>
            <person name="Cheung J."/>
            <person name="David K.M."/>
            <person name="Warren B."/>
            <person name="Marsh K."/>
            <person name="Snowden K.C."/>
            <person name="Lin-Wang K."/>
            <person name="Brian L."/>
            <person name="Martinez-Sanchez M."/>
            <person name="Wang M."/>
            <person name="Ileperuma N."/>
            <person name="Macnee N."/>
            <person name="Campin R."/>
            <person name="McAtee P."/>
            <person name="Drummond R.S.M."/>
            <person name="Espley R.V."/>
            <person name="Ireland H.S."/>
            <person name="Wu R."/>
            <person name="Atkinson R.G."/>
            <person name="Karunairetnam S."/>
            <person name="Bulley S."/>
            <person name="Chunkath S."/>
            <person name="Hanley Z."/>
            <person name="Storey R."/>
            <person name="Thrimawithana A.H."/>
            <person name="Thomson S."/>
            <person name="David C."/>
            <person name="Testolin R."/>
            <person name="Huang H."/>
            <person name="Hellens R.P."/>
            <person name="Schaffer R.J."/>
        </authorList>
    </citation>
    <scope>NUCLEOTIDE SEQUENCE [LARGE SCALE GENOMIC DNA]</scope>
    <source>
        <strain evidence="7">cv. Red5</strain>
    </source>
</reference>
<dbReference type="STRING" id="1590841.A0A2R6PYG3"/>
<dbReference type="Proteomes" id="UP000241394">
    <property type="component" value="Chromosome LG22"/>
</dbReference>
<evidence type="ECO:0000313" key="6">
    <source>
        <dbReference type="EMBL" id="PSR98765.1"/>
    </source>
</evidence>
<dbReference type="InterPro" id="IPR007930">
    <property type="entry name" value="DUF724"/>
</dbReference>
<dbReference type="PANTHER" id="PTHR31917:SF153">
    <property type="entry name" value="DUF724 DOMAIN-CONTAINING PROTEIN 3-RELATED"/>
    <property type="match status" value="1"/>
</dbReference>
<feature type="compositionally biased region" description="Basic residues" evidence="4">
    <location>
        <begin position="184"/>
        <end position="196"/>
    </location>
</feature>
<name>A0A2R6PYG3_ACTCC</name>
<feature type="domain" description="Agenet" evidence="5">
    <location>
        <begin position="21"/>
        <end position="95"/>
    </location>
</feature>
<dbReference type="Pfam" id="PF05266">
    <property type="entry name" value="DUF724"/>
    <property type="match status" value="1"/>
</dbReference>
<comment type="caution">
    <text evidence="6">The sequence shown here is derived from an EMBL/GenBank/DDBJ whole genome shotgun (WGS) entry which is preliminary data.</text>
</comment>
<dbReference type="FunCoup" id="A0A2R6PYG3">
    <property type="interactions" value="2454"/>
</dbReference>